<evidence type="ECO:0000313" key="2">
    <source>
        <dbReference type="Proteomes" id="UP000002866"/>
    </source>
</evidence>
<proteinExistence type="predicted"/>
<gene>
    <name evidence="1" type="primary">TBLA0A02010</name>
    <name evidence="1" type="ORF">TBLA_0A02010</name>
</gene>
<dbReference type="RefSeq" id="XP_004177521.1">
    <property type="nucleotide sequence ID" value="XM_004177473.1"/>
</dbReference>
<name>I2GV50_HENB6</name>
<sequence length="436" mass="48815">MGIPVDIYDNSIEILKKNKKILSSVTETIQEGLRHTLIDSLSSSIERIQRNDQRNISLQSNNGYNNEIPSNGIPFRWTLTRSNNILLNSGDMQGLKAINSKNGPYWIIHSTHKIIIYDYLNNKLIQVSSLENGLYLGPWNNPITCIDCNVIDNDSILNILVGQESGRLFLLKYNLSSDMIIDQTVLAVGRRNQPESNILDCSTMLLPDYCIAFSNLDGLVFYELNRDTPAILRHRWNIFADSDHLQNSSLNSSSILGLNGCIIDFPKLLLFDSTNIWYFHDILDDSSSSSSINNIPLPLTLKPGEIITKINPVLNSDSLILETTQRILEVNTNSANPSSPTMSNNNVFYRSPGTCHVTGDLDYIFACEEHLYGTALSIYTNNLSSNEWSFLGCCDLKASFGVSHIKGIYRSSNNTLIVLVEGSTGEYCLQTLHIVY</sequence>
<dbReference type="KEGG" id="tbl:TBLA_0A02010"/>
<dbReference type="eggNOG" id="ENOG502SCNZ">
    <property type="taxonomic scope" value="Eukaryota"/>
</dbReference>
<dbReference type="OrthoDB" id="4034100at2759"/>
<dbReference type="HOGENOM" id="CLU_588135_0_0_1"/>
<dbReference type="EMBL" id="HE806316">
    <property type="protein sequence ID" value="CCH58002.1"/>
    <property type="molecule type" value="Genomic_DNA"/>
</dbReference>
<dbReference type="FunCoup" id="I2GV50">
    <property type="interactions" value="42"/>
</dbReference>
<dbReference type="STRING" id="1071380.I2GV50"/>
<accession>I2GV50</accession>
<protein>
    <submittedName>
        <fullName evidence="1">Uncharacterized protein</fullName>
    </submittedName>
</protein>
<dbReference type="GeneID" id="14493139"/>
<dbReference type="InParanoid" id="I2GV50"/>
<evidence type="ECO:0000313" key="1">
    <source>
        <dbReference type="EMBL" id="CCH58002.1"/>
    </source>
</evidence>
<dbReference type="AlphaFoldDB" id="I2GV50"/>
<organism evidence="1 2">
    <name type="scientific">Henningerozyma blattae (strain ATCC 34711 / CBS 6284 / DSM 70876 / NBRC 10599 / NRRL Y-10934 / UCD 77-7)</name>
    <name type="common">Yeast</name>
    <name type="synonym">Tetrapisispora blattae</name>
    <dbReference type="NCBI Taxonomy" id="1071380"/>
    <lineage>
        <taxon>Eukaryota</taxon>
        <taxon>Fungi</taxon>
        <taxon>Dikarya</taxon>
        <taxon>Ascomycota</taxon>
        <taxon>Saccharomycotina</taxon>
        <taxon>Saccharomycetes</taxon>
        <taxon>Saccharomycetales</taxon>
        <taxon>Saccharomycetaceae</taxon>
        <taxon>Henningerozyma</taxon>
    </lineage>
</organism>
<reference evidence="1 2" key="1">
    <citation type="journal article" date="2011" name="Proc. Natl. Acad. Sci. U.S.A.">
        <title>Evolutionary erosion of yeast sex chromosomes by mating-type switching accidents.</title>
        <authorList>
            <person name="Gordon J.L."/>
            <person name="Armisen D."/>
            <person name="Proux-Wera E."/>
            <person name="Oheigeartaigh S.S."/>
            <person name="Byrne K.P."/>
            <person name="Wolfe K.H."/>
        </authorList>
    </citation>
    <scope>NUCLEOTIDE SEQUENCE [LARGE SCALE GENOMIC DNA]</scope>
    <source>
        <strain evidence="2">ATCC 34711 / CBS 6284 / DSM 70876 / NBRC 10599 / NRRL Y-10934 / UCD 77-7</strain>
    </source>
</reference>
<dbReference type="Proteomes" id="UP000002866">
    <property type="component" value="Chromosome 1"/>
</dbReference>
<keyword evidence="2" id="KW-1185">Reference proteome</keyword>